<dbReference type="InterPro" id="IPR035681">
    <property type="entry name" value="ComA-like_MBL"/>
</dbReference>
<proteinExistence type="predicted"/>
<dbReference type="EMBL" id="JAESWC010000018">
    <property type="protein sequence ID" value="MBL4938384.1"/>
    <property type="molecule type" value="Genomic_DNA"/>
</dbReference>
<dbReference type="PANTHER" id="PTHR30619:SF7">
    <property type="entry name" value="BETA-LACTAMASE DOMAIN PROTEIN"/>
    <property type="match status" value="1"/>
</dbReference>
<dbReference type="SUPFAM" id="SSF56281">
    <property type="entry name" value="Metallo-hydrolase/oxidoreductase"/>
    <property type="match status" value="1"/>
</dbReference>
<dbReference type="CDD" id="cd07731">
    <property type="entry name" value="ComA-like_MBL-fold"/>
    <property type="match status" value="1"/>
</dbReference>
<dbReference type="Pfam" id="PF00753">
    <property type="entry name" value="Lactamase_B"/>
    <property type="match status" value="1"/>
</dbReference>
<evidence type="ECO:0000313" key="4">
    <source>
        <dbReference type="Proteomes" id="UP000632377"/>
    </source>
</evidence>
<feature type="domain" description="Metallo-beta-lactamase" evidence="2">
    <location>
        <begin position="50"/>
        <end position="242"/>
    </location>
</feature>
<dbReference type="InterPro" id="IPR052159">
    <property type="entry name" value="Competence_DNA_uptake"/>
</dbReference>
<dbReference type="Gene3D" id="3.60.15.10">
    <property type="entry name" value="Ribonuclease Z/Hydroxyacylglutathione hydrolase-like"/>
    <property type="match status" value="1"/>
</dbReference>
<dbReference type="Proteomes" id="UP000632377">
    <property type="component" value="Unassembled WGS sequence"/>
</dbReference>
<dbReference type="InterPro" id="IPR001279">
    <property type="entry name" value="Metallo-B-lactamas"/>
</dbReference>
<organism evidence="3 4">
    <name type="scientific">Clostridium rhizosphaerae</name>
    <dbReference type="NCBI Taxonomy" id="2803861"/>
    <lineage>
        <taxon>Bacteria</taxon>
        <taxon>Bacillati</taxon>
        <taxon>Bacillota</taxon>
        <taxon>Clostridia</taxon>
        <taxon>Eubacteriales</taxon>
        <taxon>Clostridiaceae</taxon>
        <taxon>Clostridium</taxon>
    </lineage>
</organism>
<protein>
    <submittedName>
        <fullName evidence="3">MBL fold metallo-hydrolase</fullName>
    </submittedName>
</protein>
<keyword evidence="4" id="KW-1185">Reference proteome</keyword>
<evidence type="ECO:0000259" key="2">
    <source>
        <dbReference type="SMART" id="SM00849"/>
    </source>
</evidence>
<evidence type="ECO:0000256" key="1">
    <source>
        <dbReference type="SAM" id="SignalP"/>
    </source>
</evidence>
<reference evidence="3 4" key="1">
    <citation type="submission" date="2021-01" db="EMBL/GenBank/DDBJ databases">
        <title>Genome public.</title>
        <authorList>
            <person name="Liu C."/>
            <person name="Sun Q."/>
        </authorList>
    </citation>
    <scope>NUCLEOTIDE SEQUENCE [LARGE SCALE GENOMIC DNA]</scope>
    <source>
        <strain evidence="3 4">YIM B02515</strain>
    </source>
</reference>
<gene>
    <name evidence="3" type="ORF">JK636_21965</name>
</gene>
<keyword evidence="1" id="KW-0732">Signal</keyword>
<name>A0ABS1TG74_9CLOT</name>
<dbReference type="RefSeq" id="WP_202751105.1">
    <property type="nucleotide sequence ID" value="NZ_JAESWC010000018.1"/>
</dbReference>
<evidence type="ECO:0000313" key="3">
    <source>
        <dbReference type="EMBL" id="MBL4938384.1"/>
    </source>
</evidence>
<accession>A0ABS1TG74</accession>
<dbReference type="InterPro" id="IPR036866">
    <property type="entry name" value="RibonucZ/Hydroxyglut_hydro"/>
</dbReference>
<dbReference type="PANTHER" id="PTHR30619">
    <property type="entry name" value="DNA INTERNALIZATION/COMPETENCE PROTEIN COMEC/REC2"/>
    <property type="match status" value="1"/>
</dbReference>
<feature type="signal peptide" evidence="1">
    <location>
        <begin position="1"/>
        <end position="29"/>
    </location>
</feature>
<dbReference type="SMART" id="SM00849">
    <property type="entry name" value="Lactamase_B"/>
    <property type="match status" value="1"/>
</dbReference>
<comment type="caution">
    <text evidence="3">The sequence shown here is derived from an EMBL/GenBank/DDBJ whole genome shotgun (WGS) entry which is preliminary data.</text>
</comment>
<feature type="chain" id="PRO_5047250454" evidence="1">
    <location>
        <begin position="30"/>
        <end position="285"/>
    </location>
</feature>
<sequence>MLCFKKPLKILSIILVFALFFAGCQTVNSSETINSKNADKLIIHYIDVGQADSILVQVNSKNLLIDAGNNDDKDKIISYLQKQGVKTLDYVVATHPHEDHIGSMSAVIKKFSIGDFYAPKVTNTTKTFENMITALNGKKVKIAKAGVELNLGENVKCEMLAPNSNKYEDLNNYSAVIKITYGNNKFLFMGDAEKLSENEILSKNFDISSDVIKIGHHGSSSSSSKAFLDKVSPKIAVISCGRNNDYGHPHKETLSELKSRKITTYRTDIDGSIILISNGKEISKQ</sequence>
<dbReference type="PROSITE" id="PS51257">
    <property type="entry name" value="PROKAR_LIPOPROTEIN"/>
    <property type="match status" value="1"/>
</dbReference>